<dbReference type="PANTHER" id="PTHR11012">
    <property type="entry name" value="PROTEIN KINASE-LIKE DOMAIN-CONTAINING"/>
    <property type="match status" value="1"/>
</dbReference>
<accession>A0A255E3U2</accession>
<dbReference type="EMBL" id="NOZR01000001">
    <property type="protein sequence ID" value="OYN82753.1"/>
    <property type="molecule type" value="Genomic_DNA"/>
</dbReference>
<evidence type="ECO:0008006" key="3">
    <source>
        <dbReference type="Google" id="ProtNLM"/>
    </source>
</evidence>
<organism evidence="1 2">
    <name type="scientific">Mycolicibacterium sphagni</name>
    <dbReference type="NCBI Taxonomy" id="1786"/>
    <lineage>
        <taxon>Bacteria</taxon>
        <taxon>Bacillati</taxon>
        <taxon>Actinomycetota</taxon>
        <taxon>Actinomycetes</taxon>
        <taxon>Mycobacteriales</taxon>
        <taxon>Mycobacteriaceae</taxon>
        <taxon>Mycolicibacterium</taxon>
    </lineage>
</organism>
<dbReference type="InterPro" id="IPR004119">
    <property type="entry name" value="EcKL"/>
</dbReference>
<dbReference type="PANTHER" id="PTHR11012:SF30">
    <property type="entry name" value="PROTEIN KINASE-LIKE DOMAIN-CONTAINING"/>
    <property type="match status" value="1"/>
</dbReference>
<evidence type="ECO:0000313" key="1">
    <source>
        <dbReference type="EMBL" id="OYN82753.1"/>
    </source>
</evidence>
<dbReference type="Proteomes" id="UP000216063">
    <property type="component" value="Unassembled WGS sequence"/>
</dbReference>
<dbReference type="Gene3D" id="3.90.1200.10">
    <property type="match status" value="1"/>
</dbReference>
<protein>
    <recommendedName>
        <fullName evidence="3">CHK kinase-like domain-containing protein</fullName>
    </recommendedName>
</protein>
<dbReference type="SUPFAM" id="SSF56112">
    <property type="entry name" value="Protein kinase-like (PK-like)"/>
    <property type="match status" value="1"/>
</dbReference>
<dbReference type="InterPro" id="IPR011009">
    <property type="entry name" value="Kinase-like_dom_sf"/>
</dbReference>
<proteinExistence type="predicted"/>
<evidence type="ECO:0000313" key="2">
    <source>
        <dbReference type="Proteomes" id="UP000216063"/>
    </source>
</evidence>
<dbReference type="AlphaFoldDB" id="A0A255E3U2"/>
<name>A0A255E3U2_9MYCO</name>
<gene>
    <name evidence="1" type="ORF">CG716_00605</name>
</gene>
<dbReference type="Pfam" id="PF02958">
    <property type="entry name" value="EcKL"/>
    <property type="match status" value="1"/>
</dbReference>
<comment type="caution">
    <text evidence="1">The sequence shown here is derived from an EMBL/GenBank/DDBJ whole genome shotgun (WGS) entry which is preliminary data.</text>
</comment>
<keyword evidence="2" id="KW-1185">Reference proteome</keyword>
<sequence length="363" mass="38880">MKEGNSVGELTGQAVVDTVDDIDSRWLTAALTSSGLDVAVGAVSAERVGTGQMGSCFRLQIEYAHGDGPATLIAKLPASEADSRAAGTLGYRCETGFYSEFAHRVSARLPRCHYVAADPAANAFTLLLEDLAPAEAGDQIAGCSTEQALAAAVNVAGLHAPTWNDESIRTLEWLIPDLTAMPEFTGELLANATAQFLEQKPVQPSTAQVLQQFSDRFAQWATGRRTPFALLHGDYRLDNLLFAPPGAPEPVIAVDWQVMSSGSPLRDVTLLVACGLSVTDRRAAERDIVAAYHQRLLELGVTGYDAETCWEDYRYALFQGVFITVLGAFVSQATERGDRMFTVMADRAAAAITDLDAFALLGS</sequence>
<reference evidence="1 2" key="1">
    <citation type="submission" date="2017-07" db="EMBL/GenBank/DDBJ databases">
        <title>The new phylogeny of genus Mycobacterium.</title>
        <authorList>
            <person name="Tortoli E."/>
            <person name="Trovato A."/>
            <person name="Cirillo D.M."/>
        </authorList>
    </citation>
    <scope>NUCLEOTIDE SEQUENCE [LARGE SCALE GENOMIC DNA]</scope>
    <source>
        <strain evidence="1 2">ATCC 33027</strain>
    </source>
</reference>